<dbReference type="SMART" id="SM00471">
    <property type="entry name" value="HDc"/>
    <property type="match status" value="1"/>
</dbReference>
<sequence>MDHIQMIEETRKWVKNQLAEEKTGHDWYHINRVTKQAQEIAKIEGADDLIVTLAALTHDLIDDKVVASEEKGLKNVEDWLVTIGTTEDQRKQILTIITTMSFKGGTNKPVTTLEAQVVQDADRLDALGAIGIARTFVYAGSKGDPMYDPTLSIRETLTLDEYRNGRSSAIGHFYEKLLKLKDLMNTDEGKSRALERHQFLEDFLSQFLEEWGQD</sequence>
<dbReference type="STRING" id="333138.LQ50_25500"/>
<comment type="caution">
    <text evidence="2">The sequence shown here is derived from an EMBL/GenBank/DDBJ whole genome shotgun (WGS) entry which is preliminary data.</text>
</comment>
<dbReference type="GO" id="GO:0016787">
    <property type="term" value="F:hydrolase activity"/>
    <property type="evidence" value="ECO:0007669"/>
    <property type="project" value="UniProtKB-KW"/>
</dbReference>
<dbReference type="InterPro" id="IPR003607">
    <property type="entry name" value="HD/PDEase_dom"/>
</dbReference>
<dbReference type="Gene3D" id="1.10.472.50">
    <property type="entry name" value="HD-domain/PDEase-like"/>
    <property type="match status" value="1"/>
</dbReference>
<dbReference type="RefSeq" id="WP_034634197.1">
    <property type="nucleotide sequence ID" value="NZ_JRJU01000074.1"/>
</dbReference>
<dbReference type="CDD" id="cd00077">
    <property type="entry name" value="HDc"/>
    <property type="match status" value="1"/>
</dbReference>
<organism evidence="2 3">
    <name type="scientific">Halalkalibacter okhensis</name>
    <dbReference type="NCBI Taxonomy" id="333138"/>
    <lineage>
        <taxon>Bacteria</taxon>
        <taxon>Bacillati</taxon>
        <taxon>Bacillota</taxon>
        <taxon>Bacilli</taxon>
        <taxon>Bacillales</taxon>
        <taxon>Bacillaceae</taxon>
        <taxon>Halalkalibacter</taxon>
    </lineage>
</organism>
<dbReference type="eggNOG" id="COG1418">
    <property type="taxonomic scope" value="Bacteria"/>
</dbReference>
<dbReference type="InterPro" id="IPR006674">
    <property type="entry name" value="HD_domain"/>
</dbReference>
<evidence type="ECO:0000259" key="1">
    <source>
        <dbReference type="SMART" id="SM00471"/>
    </source>
</evidence>
<name>A0A0B0I930_9BACI</name>
<evidence type="ECO:0000313" key="3">
    <source>
        <dbReference type="Proteomes" id="UP000030832"/>
    </source>
</evidence>
<proteinExistence type="predicted"/>
<gene>
    <name evidence="2" type="ORF">LQ50_25500</name>
</gene>
<protein>
    <submittedName>
        <fullName evidence="2">Phosphohydrolase</fullName>
    </submittedName>
</protein>
<feature type="domain" description="HD/PDEase" evidence="1">
    <location>
        <begin position="22"/>
        <end position="136"/>
    </location>
</feature>
<dbReference type="OrthoDB" id="9797344at2"/>
<reference evidence="2 3" key="1">
    <citation type="submission" date="2014-09" db="EMBL/GenBank/DDBJ databases">
        <title>Genome sequencing and annotation of Bacillus Okhensis strain Kh10-101T.</title>
        <authorList>
            <person name="Prakash J.S."/>
        </authorList>
    </citation>
    <scope>NUCLEOTIDE SEQUENCE [LARGE SCALE GENOMIC DNA]</scope>
    <source>
        <strain evidence="3">Kh10-101T</strain>
    </source>
</reference>
<dbReference type="EMBL" id="JRJU01000074">
    <property type="protein sequence ID" value="KHF37770.1"/>
    <property type="molecule type" value="Genomic_DNA"/>
</dbReference>
<evidence type="ECO:0000313" key="2">
    <source>
        <dbReference type="EMBL" id="KHF37770.1"/>
    </source>
</evidence>
<dbReference type="Pfam" id="PF01966">
    <property type="entry name" value="HD"/>
    <property type="match status" value="1"/>
</dbReference>
<accession>A0A0B0I930</accession>
<dbReference type="PANTHER" id="PTHR33594:SF1">
    <property type="entry name" value="HD_PDEASE DOMAIN-CONTAINING PROTEIN"/>
    <property type="match status" value="1"/>
</dbReference>
<dbReference type="Proteomes" id="UP000030832">
    <property type="component" value="Unassembled WGS sequence"/>
</dbReference>
<dbReference type="AlphaFoldDB" id="A0A0B0I930"/>
<dbReference type="Gene3D" id="1.20.58.1910">
    <property type="match status" value="1"/>
</dbReference>
<dbReference type="PANTHER" id="PTHR33594">
    <property type="entry name" value="SUPERFAMILY HYDROLASE, PUTATIVE (AFU_ORTHOLOGUE AFUA_1G03035)-RELATED"/>
    <property type="match status" value="1"/>
</dbReference>
<keyword evidence="3" id="KW-1185">Reference proteome</keyword>
<keyword evidence="2" id="KW-0378">Hydrolase</keyword>
<dbReference type="SUPFAM" id="SSF109604">
    <property type="entry name" value="HD-domain/PDEase-like"/>
    <property type="match status" value="1"/>
</dbReference>